<accession>A0A8I0T8J8</accession>
<dbReference type="EMBL" id="JACZKO010000024">
    <property type="protein sequence ID" value="MBE0560609.1"/>
    <property type="molecule type" value="Genomic_DNA"/>
</dbReference>
<protein>
    <submittedName>
        <fullName evidence="3">Transposase</fullName>
    </submittedName>
</protein>
<dbReference type="Pfam" id="PF01527">
    <property type="entry name" value="HTH_Tnp_1"/>
    <property type="match status" value="1"/>
</dbReference>
<dbReference type="GO" id="GO:0004803">
    <property type="term" value="F:transposase activity"/>
    <property type="evidence" value="ECO:0007669"/>
    <property type="project" value="InterPro"/>
</dbReference>
<dbReference type="GO" id="GO:0006313">
    <property type="term" value="P:DNA transposition"/>
    <property type="evidence" value="ECO:0007669"/>
    <property type="project" value="InterPro"/>
</dbReference>
<evidence type="ECO:0000256" key="2">
    <source>
        <dbReference type="SAM" id="MobiDB-lite"/>
    </source>
</evidence>
<sequence>MADPQEAGSEQISTEAPAKAEIAEAKKKAPRPRKAARAQPKRSAAKNVAKAVVSESVSPAPPKAPRKKYSVKERAQKLGQIEKSISRGESIKSATRQVGISEQTYYQWKKAAAAVPEGGELKDLIALEEENVRLKKLLAERLRKENAELKKKLGL</sequence>
<dbReference type="GO" id="GO:0003677">
    <property type="term" value="F:DNA binding"/>
    <property type="evidence" value="ECO:0007669"/>
    <property type="project" value="InterPro"/>
</dbReference>
<dbReference type="InterPro" id="IPR002514">
    <property type="entry name" value="Transposase_8"/>
</dbReference>
<dbReference type="Proteomes" id="UP000642265">
    <property type="component" value="Unassembled WGS sequence"/>
</dbReference>
<dbReference type="AlphaFoldDB" id="A0A8I0T8J8"/>
<feature type="coiled-coil region" evidence="1">
    <location>
        <begin position="124"/>
        <end position="152"/>
    </location>
</feature>
<comment type="caution">
    <text evidence="3">The sequence shown here is derived from an EMBL/GenBank/DDBJ whole genome shotgun (WGS) entry which is preliminary data.</text>
</comment>
<keyword evidence="1" id="KW-0175">Coiled coil</keyword>
<feature type="region of interest" description="Disordered" evidence="2">
    <location>
        <begin position="1"/>
        <end position="75"/>
    </location>
</feature>
<organism evidence="3 4">
    <name type="scientific">Brucella anthropi</name>
    <name type="common">Ochrobactrum anthropi</name>
    <dbReference type="NCBI Taxonomy" id="529"/>
    <lineage>
        <taxon>Bacteria</taxon>
        <taxon>Pseudomonadati</taxon>
        <taxon>Pseudomonadota</taxon>
        <taxon>Alphaproteobacteria</taxon>
        <taxon>Hyphomicrobiales</taxon>
        <taxon>Brucellaceae</taxon>
        <taxon>Brucella/Ochrobactrum group</taxon>
        <taxon>Brucella</taxon>
    </lineage>
</organism>
<name>A0A8I0T8J8_BRUAN</name>
<proteinExistence type="predicted"/>
<dbReference type="SUPFAM" id="SSF46689">
    <property type="entry name" value="Homeodomain-like"/>
    <property type="match status" value="1"/>
</dbReference>
<evidence type="ECO:0000313" key="4">
    <source>
        <dbReference type="Proteomes" id="UP000642265"/>
    </source>
</evidence>
<feature type="compositionally biased region" description="Low complexity" evidence="2">
    <location>
        <begin position="45"/>
        <end position="58"/>
    </location>
</feature>
<dbReference type="InterPro" id="IPR009057">
    <property type="entry name" value="Homeodomain-like_sf"/>
</dbReference>
<reference evidence="3" key="1">
    <citation type="submission" date="2020-09" db="EMBL/GenBank/DDBJ databases">
        <authorList>
            <person name="Dalcin Martins P."/>
        </authorList>
    </citation>
    <scope>NUCLEOTIDE SEQUENCE</scope>
    <source>
        <strain evidence="3">MAG47</strain>
    </source>
</reference>
<evidence type="ECO:0000256" key="1">
    <source>
        <dbReference type="SAM" id="Coils"/>
    </source>
</evidence>
<gene>
    <name evidence="3" type="ORF">IH622_07275</name>
</gene>
<reference evidence="3" key="2">
    <citation type="submission" date="2020-10" db="EMBL/GenBank/DDBJ databases">
        <title>Enrichment of novel Verrucomicrobia, Bacteroidetes and Krumholzibacteria in an oxygen-limited, methane- and iron-fed bioreactor inoculated with Bothnian Sea sediments.</title>
        <authorList>
            <person name="Martins P.D."/>
            <person name="de Jong A."/>
            <person name="Lenstra W.K."/>
            <person name="van Helmond N.A.G.M."/>
            <person name="Slomp C.P."/>
            <person name="Jetten M.S.M."/>
            <person name="Welte C.U."/>
            <person name="Rasigraf O."/>
        </authorList>
    </citation>
    <scope>NUCLEOTIDE SEQUENCE</scope>
    <source>
        <strain evidence="3">MAG47</strain>
    </source>
</reference>
<feature type="compositionally biased region" description="Basic residues" evidence="2">
    <location>
        <begin position="28"/>
        <end position="44"/>
    </location>
</feature>
<evidence type="ECO:0000313" key="3">
    <source>
        <dbReference type="EMBL" id="MBE0560609.1"/>
    </source>
</evidence>